<dbReference type="Proteomes" id="UP001165367">
    <property type="component" value="Unassembled WGS sequence"/>
</dbReference>
<feature type="transmembrane region" description="Helical" evidence="1">
    <location>
        <begin position="7"/>
        <end position="27"/>
    </location>
</feature>
<evidence type="ECO:0008006" key="4">
    <source>
        <dbReference type="Google" id="ProtNLM"/>
    </source>
</evidence>
<protein>
    <recommendedName>
        <fullName evidence="4">DUF4345 domain-containing protein</fullName>
    </recommendedName>
</protein>
<keyword evidence="1" id="KW-0812">Transmembrane</keyword>
<comment type="caution">
    <text evidence="2">The sequence shown here is derived from an EMBL/GenBank/DDBJ whole genome shotgun (WGS) entry which is preliminary data.</text>
</comment>
<accession>A0ABS9KM07</accession>
<keyword evidence="1" id="KW-0472">Membrane</keyword>
<sequence length="136" mass="14428">MSRLTKIFCGVTLLTVPTIAYGGYFLLSMLADWSPATFTPFQQSMFRAGHAHAGVLVLLCLIAQILADHARLPQVLNLLARVSFVAAALLISGGFFAAAAGDGVTEPTYLIFILYLGIAELAFAVVTLGIGLLRAK</sequence>
<feature type="transmembrane region" description="Helical" evidence="1">
    <location>
        <begin position="109"/>
        <end position="133"/>
    </location>
</feature>
<keyword evidence="3" id="KW-1185">Reference proteome</keyword>
<organism evidence="2 3">
    <name type="scientific">Terrimonas ginsenosidimutans</name>
    <dbReference type="NCBI Taxonomy" id="2908004"/>
    <lineage>
        <taxon>Bacteria</taxon>
        <taxon>Pseudomonadati</taxon>
        <taxon>Bacteroidota</taxon>
        <taxon>Chitinophagia</taxon>
        <taxon>Chitinophagales</taxon>
        <taxon>Chitinophagaceae</taxon>
        <taxon>Terrimonas</taxon>
    </lineage>
</organism>
<keyword evidence="1" id="KW-1133">Transmembrane helix</keyword>
<evidence type="ECO:0000256" key="1">
    <source>
        <dbReference type="SAM" id="Phobius"/>
    </source>
</evidence>
<feature type="transmembrane region" description="Helical" evidence="1">
    <location>
        <begin position="47"/>
        <end position="66"/>
    </location>
</feature>
<name>A0ABS9KM07_9BACT</name>
<proteinExistence type="predicted"/>
<gene>
    <name evidence="2" type="ORF">LZZ85_03620</name>
</gene>
<feature type="transmembrane region" description="Helical" evidence="1">
    <location>
        <begin position="78"/>
        <end position="97"/>
    </location>
</feature>
<evidence type="ECO:0000313" key="2">
    <source>
        <dbReference type="EMBL" id="MCG2613349.1"/>
    </source>
</evidence>
<evidence type="ECO:0000313" key="3">
    <source>
        <dbReference type="Proteomes" id="UP001165367"/>
    </source>
</evidence>
<dbReference type="EMBL" id="JAKLTR010000002">
    <property type="protein sequence ID" value="MCG2613349.1"/>
    <property type="molecule type" value="Genomic_DNA"/>
</dbReference>
<reference evidence="2" key="1">
    <citation type="submission" date="2022-01" db="EMBL/GenBank/DDBJ databases">
        <authorList>
            <person name="Jo J.-H."/>
            <person name="Im W.-T."/>
        </authorList>
    </citation>
    <scope>NUCLEOTIDE SEQUENCE</scope>
    <source>
        <strain evidence="2">NA20</strain>
    </source>
</reference>
<dbReference type="RefSeq" id="WP_237868578.1">
    <property type="nucleotide sequence ID" value="NZ_JAKLTR010000002.1"/>
</dbReference>